<sequence length="81" mass="9507">MLSKWACQKAPLVESLRGTNSKEGGYTPQNAQEQVNIRKERFAVNRKFISKVVAFVEEKIRREQWSPQQIVGYCKKHEIVW</sequence>
<proteinExistence type="predicted"/>
<reference evidence="2" key="1">
    <citation type="submission" date="2017-06" db="EMBL/GenBank/DDBJ databases">
        <title>Capnocytophaga spp. assemblies.</title>
        <authorList>
            <person name="Gulvik C.A."/>
        </authorList>
    </citation>
    <scope>NUCLEOTIDE SEQUENCE [LARGE SCALE GENOMIC DNA]</scope>
    <source>
        <strain evidence="2">H5594</strain>
    </source>
</reference>
<dbReference type="EMBL" id="CP022388">
    <property type="protein sequence ID" value="ATA91952.1"/>
    <property type="molecule type" value="Genomic_DNA"/>
</dbReference>
<gene>
    <name evidence="1" type="ORF">CGC56_07120</name>
</gene>
<dbReference type="AlphaFoldDB" id="A0A250G3G7"/>
<organism evidence="1 2">
    <name type="scientific">Capnocytophaga canimorsus</name>
    <dbReference type="NCBI Taxonomy" id="28188"/>
    <lineage>
        <taxon>Bacteria</taxon>
        <taxon>Pseudomonadati</taxon>
        <taxon>Bacteroidota</taxon>
        <taxon>Flavobacteriia</taxon>
        <taxon>Flavobacteriales</taxon>
        <taxon>Flavobacteriaceae</taxon>
        <taxon>Capnocytophaga</taxon>
    </lineage>
</organism>
<protein>
    <submittedName>
        <fullName evidence="1">Uncharacterized protein</fullName>
    </submittedName>
</protein>
<name>A0A250G3G7_9FLAO</name>
<dbReference type="RefSeq" id="WP_095917331.1">
    <property type="nucleotide sequence ID" value="NZ_CP022388.1"/>
</dbReference>
<accession>A0A250G3G7</accession>
<dbReference type="Proteomes" id="UP000243136">
    <property type="component" value="Chromosome"/>
</dbReference>
<evidence type="ECO:0000313" key="2">
    <source>
        <dbReference type="Proteomes" id="UP000243136"/>
    </source>
</evidence>
<evidence type="ECO:0000313" key="1">
    <source>
        <dbReference type="EMBL" id="ATA91952.1"/>
    </source>
</evidence>